<dbReference type="InterPro" id="IPR020084">
    <property type="entry name" value="NUDIX_hydrolase_CS"/>
</dbReference>
<dbReference type="PANTHER" id="PTHR43222:SF2">
    <property type="entry name" value="NUDIX HYDROLASE 23, CHLOROPLASTIC"/>
    <property type="match status" value="1"/>
</dbReference>
<evidence type="ECO:0000259" key="2">
    <source>
        <dbReference type="PROSITE" id="PS51462"/>
    </source>
</evidence>
<dbReference type="AlphaFoldDB" id="A0A517DN55"/>
<dbReference type="PROSITE" id="PS00893">
    <property type="entry name" value="NUDIX_BOX"/>
    <property type="match status" value="1"/>
</dbReference>
<keyword evidence="4" id="KW-1185">Reference proteome</keyword>
<dbReference type="KEGG" id="sted:SPTER_00340"/>
<dbReference type="GO" id="GO:0016787">
    <property type="term" value="F:hydrolase activity"/>
    <property type="evidence" value="ECO:0007669"/>
    <property type="project" value="UniProtKB-KW"/>
</dbReference>
<protein>
    <submittedName>
        <fullName evidence="3">NADH pyrophosphatase</fullName>
        <ecNumber evidence="3">3.6.1.22</ecNumber>
    </submittedName>
</protein>
<dbReference type="EC" id="3.6.1.22" evidence="3"/>
<dbReference type="Proteomes" id="UP000320776">
    <property type="component" value="Chromosome"/>
</dbReference>
<evidence type="ECO:0000256" key="1">
    <source>
        <dbReference type="ARBA" id="ARBA00022801"/>
    </source>
</evidence>
<evidence type="ECO:0000313" key="4">
    <source>
        <dbReference type="Proteomes" id="UP000320776"/>
    </source>
</evidence>
<gene>
    <name evidence="3" type="primary">nudC_1</name>
    <name evidence="3" type="ORF">SPTER_00340</name>
</gene>
<organism evidence="3 4">
    <name type="scientific">Sporomusa termitida</name>
    <dbReference type="NCBI Taxonomy" id="2377"/>
    <lineage>
        <taxon>Bacteria</taxon>
        <taxon>Bacillati</taxon>
        <taxon>Bacillota</taxon>
        <taxon>Negativicutes</taxon>
        <taxon>Selenomonadales</taxon>
        <taxon>Sporomusaceae</taxon>
        <taxon>Sporomusa</taxon>
    </lineage>
</organism>
<dbReference type="CDD" id="cd04678">
    <property type="entry name" value="NUDIX_MTH2_Nudt15"/>
    <property type="match status" value="1"/>
</dbReference>
<reference evidence="3 4" key="1">
    <citation type="submission" date="2019-02" db="EMBL/GenBank/DDBJ databases">
        <title>Closed genome of Sporomusa termitida DSM 4440.</title>
        <authorList>
            <person name="Poehlein A."/>
            <person name="Daniel R."/>
        </authorList>
    </citation>
    <scope>NUCLEOTIDE SEQUENCE [LARGE SCALE GENOMIC DNA]</scope>
    <source>
        <strain evidence="3 4">DSM 4440</strain>
    </source>
</reference>
<evidence type="ECO:0000313" key="3">
    <source>
        <dbReference type="EMBL" id="QDR78790.1"/>
    </source>
</evidence>
<dbReference type="EMBL" id="CP036259">
    <property type="protein sequence ID" value="QDR78790.1"/>
    <property type="molecule type" value="Genomic_DNA"/>
</dbReference>
<dbReference type="PANTHER" id="PTHR43222">
    <property type="entry name" value="NUDIX HYDROLASE 23"/>
    <property type="match status" value="1"/>
</dbReference>
<keyword evidence="1 3" id="KW-0378">Hydrolase</keyword>
<accession>A0A517DN55</accession>
<dbReference type="InterPro" id="IPR000086">
    <property type="entry name" value="NUDIX_hydrolase_dom"/>
</dbReference>
<dbReference type="Pfam" id="PF00293">
    <property type="entry name" value="NUDIX"/>
    <property type="match status" value="1"/>
</dbReference>
<sequence length="176" mass="19440">MKSQRFNYCPKCGGQVGYRQVGDRERLVCAACSYTMYENPIVGVAAIVRQNGKILLGRRAVAASYPGLWCIPCGYVEYDEDIRAAVKREFQEETGLSIEPGQVYAVLSNFHNPAVHTVGVWFLAEVIGGTLGPGDDLDQVAYFPLDSVPDLAFPTDRQVIGLLQADHNNKKREVTQ</sequence>
<dbReference type="SUPFAM" id="SSF55811">
    <property type="entry name" value="Nudix"/>
    <property type="match status" value="1"/>
</dbReference>
<dbReference type="Gene3D" id="2.20.70.10">
    <property type="match status" value="1"/>
</dbReference>
<dbReference type="Gene3D" id="3.90.79.10">
    <property type="entry name" value="Nucleoside Triphosphate Pyrophosphohydrolase"/>
    <property type="match status" value="1"/>
</dbReference>
<dbReference type="Pfam" id="PF14803">
    <property type="entry name" value="Zn_ribbon_Nudix"/>
    <property type="match status" value="1"/>
</dbReference>
<dbReference type="PROSITE" id="PS51462">
    <property type="entry name" value="NUDIX"/>
    <property type="match status" value="1"/>
</dbReference>
<dbReference type="InterPro" id="IPR029401">
    <property type="entry name" value="Nudix_N"/>
</dbReference>
<proteinExistence type="predicted"/>
<feature type="domain" description="Nudix hydrolase" evidence="2">
    <location>
        <begin position="37"/>
        <end position="165"/>
    </location>
</feature>
<name>A0A517DN55_9FIRM</name>
<dbReference type="RefSeq" id="WP_144348514.1">
    <property type="nucleotide sequence ID" value="NZ_CP036259.1"/>
</dbReference>
<dbReference type="OrthoDB" id="9786141at2"/>
<dbReference type="InterPro" id="IPR015797">
    <property type="entry name" value="NUDIX_hydrolase-like_dom_sf"/>
</dbReference>